<evidence type="ECO:0000256" key="4">
    <source>
        <dbReference type="ARBA" id="ARBA00022692"/>
    </source>
</evidence>
<feature type="transmembrane region" description="Helical" evidence="7">
    <location>
        <begin position="197"/>
        <end position="222"/>
    </location>
</feature>
<evidence type="ECO:0000256" key="3">
    <source>
        <dbReference type="ARBA" id="ARBA00022475"/>
    </source>
</evidence>
<evidence type="ECO:0000259" key="8">
    <source>
        <dbReference type="PROSITE" id="PS50928"/>
    </source>
</evidence>
<keyword evidence="5 7" id="KW-1133">Transmembrane helix</keyword>
<evidence type="ECO:0000256" key="5">
    <source>
        <dbReference type="ARBA" id="ARBA00022989"/>
    </source>
</evidence>
<dbReference type="OrthoDB" id="44105at2157"/>
<comment type="subcellular location">
    <subcellularLocation>
        <location evidence="1 7">Cell membrane</location>
        <topology evidence="1 7">Multi-pass membrane protein</topology>
    </subcellularLocation>
</comment>
<feature type="transmembrane region" description="Helical" evidence="7">
    <location>
        <begin position="310"/>
        <end position="331"/>
    </location>
</feature>
<name>A0A5C0XS45_PYRFU</name>
<dbReference type="PANTHER" id="PTHR30465:SF0">
    <property type="entry name" value="OLIGOPEPTIDE TRANSPORT SYSTEM PERMEASE PROTEIN APPB"/>
    <property type="match status" value="1"/>
</dbReference>
<dbReference type="GO" id="GO:0055085">
    <property type="term" value="P:transmembrane transport"/>
    <property type="evidence" value="ECO:0007669"/>
    <property type="project" value="InterPro"/>
</dbReference>
<feature type="transmembrane region" description="Helical" evidence="7">
    <location>
        <begin position="12"/>
        <end position="30"/>
    </location>
</feature>
<dbReference type="AlphaFoldDB" id="A0A5C0XS45"/>
<evidence type="ECO:0000256" key="1">
    <source>
        <dbReference type="ARBA" id="ARBA00004651"/>
    </source>
</evidence>
<feature type="transmembrane region" description="Helical" evidence="7">
    <location>
        <begin position="157"/>
        <end position="177"/>
    </location>
</feature>
<keyword evidence="6 7" id="KW-0472">Membrane</keyword>
<sequence length="343" mass="38638">MKFPTKTLMKVAAVYACVFLAIILVAGITANRLTWEYVNEAVLTFQVKNPSFYEELKQNATREGITVEEYYYRLLAKAKGIRADNLLFMGIDLLRKSIAYYRENPKHDIIHATKVTLIVMGLAIALIIILALSLGFKLANSQYLGTVEGLARFFSGIPSWWVGAILLAVFAVKINIFPVGGLRSFPTEKGFLAFLDFLWHIILPIVTLVLIYVWEFTITVAYEVRNEIGKPYILTEKAKGLPEKVIYWKHVLKNVSIVLSSFTVQKFIEMFTDYIVIDVLFSLGGIGTLFKASFVRTVVPNVGVVISFDYRLFFVVALLISAISFILSLLLELLKGILDPRVS</sequence>
<dbReference type="PROSITE" id="PS50928">
    <property type="entry name" value="ABC_TM1"/>
    <property type="match status" value="1"/>
</dbReference>
<dbReference type="EMBL" id="CP023154">
    <property type="protein sequence ID" value="QEK78664.1"/>
    <property type="molecule type" value="Genomic_DNA"/>
</dbReference>
<dbReference type="Gene3D" id="1.10.3720.10">
    <property type="entry name" value="MetI-like"/>
    <property type="match status" value="1"/>
</dbReference>
<dbReference type="Pfam" id="PF00528">
    <property type="entry name" value="BPD_transp_1"/>
    <property type="match status" value="1"/>
</dbReference>
<protein>
    <submittedName>
        <fullName evidence="9">ABC transporter permease</fullName>
    </submittedName>
</protein>
<dbReference type="Proteomes" id="UP000324354">
    <property type="component" value="Chromosome"/>
</dbReference>
<dbReference type="PANTHER" id="PTHR30465">
    <property type="entry name" value="INNER MEMBRANE ABC TRANSPORTER"/>
    <property type="match status" value="1"/>
</dbReference>
<dbReference type="CDD" id="cd06261">
    <property type="entry name" value="TM_PBP2"/>
    <property type="match status" value="1"/>
</dbReference>
<keyword evidence="4 7" id="KW-0812">Transmembrane</keyword>
<dbReference type="InterPro" id="IPR035906">
    <property type="entry name" value="MetI-like_sf"/>
</dbReference>
<evidence type="ECO:0000256" key="2">
    <source>
        <dbReference type="ARBA" id="ARBA00022448"/>
    </source>
</evidence>
<keyword evidence="3" id="KW-1003">Cell membrane</keyword>
<dbReference type="InterPro" id="IPR000515">
    <property type="entry name" value="MetI-like"/>
</dbReference>
<evidence type="ECO:0000256" key="6">
    <source>
        <dbReference type="ARBA" id="ARBA00023136"/>
    </source>
</evidence>
<evidence type="ECO:0000256" key="7">
    <source>
        <dbReference type="RuleBase" id="RU363032"/>
    </source>
</evidence>
<feature type="transmembrane region" description="Helical" evidence="7">
    <location>
        <begin position="271"/>
        <end position="290"/>
    </location>
</feature>
<organism evidence="9 10">
    <name type="scientific">Pyrococcus furiosus (strain ATCC 43587 / DSM 3638 / JCM 8422 / Vc1)</name>
    <dbReference type="NCBI Taxonomy" id="186497"/>
    <lineage>
        <taxon>Archaea</taxon>
        <taxon>Methanobacteriati</taxon>
        <taxon>Methanobacteriota</taxon>
        <taxon>Thermococci</taxon>
        <taxon>Thermococcales</taxon>
        <taxon>Thermococcaceae</taxon>
        <taxon>Pyrococcus</taxon>
    </lineage>
</organism>
<evidence type="ECO:0000313" key="9">
    <source>
        <dbReference type="EMBL" id="QEK78664.1"/>
    </source>
</evidence>
<comment type="similarity">
    <text evidence="7">Belongs to the binding-protein-dependent transport system permease family.</text>
</comment>
<evidence type="ECO:0000313" key="10">
    <source>
        <dbReference type="Proteomes" id="UP000324354"/>
    </source>
</evidence>
<gene>
    <name evidence="9" type="ORF">PFDSM3638_05030</name>
</gene>
<dbReference type="SUPFAM" id="SSF161098">
    <property type="entry name" value="MetI-like"/>
    <property type="match status" value="1"/>
</dbReference>
<proteinExistence type="inferred from homology"/>
<dbReference type="GO" id="GO:0005886">
    <property type="term" value="C:plasma membrane"/>
    <property type="evidence" value="ECO:0007669"/>
    <property type="project" value="UniProtKB-SubCell"/>
</dbReference>
<feature type="transmembrane region" description="Helical" evidence="7">
    <location>
        <begin position="115"/>
        <end position="136"/>
    </location>
</feature>
<accession>A0A5C0XS45</accession>
<reference evidence="9 10" key="1">
    <citation type="submission" date="2017-08" db="EMBL/GenBank/DDBJ databases">
        <title>Resequencing and Reannotation of the genome of Pyrococcus furiosus type strain DSM3638.</title>
        <authorList>
            <person name="Reichelt R.M."/>
            <person name="Bunk B."/>
        </authorList>
    </citation>
    <scope>NUCLEOTIDE SEQUENCE [LARGE SCALE GENOMIC DNA]</scope>
    <source>
        <strain evidence="9 10">DSM 3638</strain>
    </source>
</reference>
<feature type="domain" description="ABC transmembrane type-1" evidence="8">
    <location>
        <begin position="113"/>
        <end position="331"/>
    </location>
</feature>
<keyword evidence="2 7" id="KW-0813">Transport</keyword>